<reference evidence="1" key="1">
    <citation type="journal article" date="2009" name="Proc. Natl. Acad. Sci. U.S.A.">
        <title>Eukaryote-to-eukaryote gene transfer events revealed by the genome sequence of the wine yeast Saccharomyces cerevisiae EC1118.</title>
        <authorList>
            <person name="Novo M."/>
            <person name="Bigey F."/>
            <person name="Beyne E."/>
            <person name="Galeote V."/>
            <person name="Gavory F."/>
            <person name="Mallet S."/>
            <person name="Cambot B."/>
            <person name="Legras J.L."/>
            <person name="Wincker P."/>
            <person name="Casaregola S."/>
            <person name="Dequin S."/>
        </authorList>
    </citation>
    <scope>NUCLEOTIDE SEQUENCE [LARGE SCALE GENOMIC DNA]</scope>
    <source>
        <strain evidence="1">Lalvin EC1118</strain>
        <strain>Lalvin EC1118 / Prise de mousse</strain>
    </source>
</reference>
<dbReference type="HOGENOM" id="CLU_2225272_0_0_1"/>
<evidence type="ECO:0000313" key="1">
    <source>
        <dbReference type="EMBL" id="CAY82558.1"/>
    </source>
</evidence>
<dbReference type="AlphaFoldDB" id="C8ZGI5"/>
<organism evidence="1">
    <name type="scientific">Saccharomyces cerevisiae (strain Lalvin EC1118 / Prise de mousse)</name>
    <name type="common">Baker's yeast</name>
    <dbReference type="NCBI Taxonomy" id="643680"/>
    <lineage>
        <taxon>Eukaryota</taxon>
        <taxon>Fungi</taxon>
        <taxon>Dikarya</taxon>
        <taxon>Ascomycota</taxon>
        <taxon>Saccharomycotina</taxon>
        <taxon>Saccharomycetes</taxon>
        <taxon>Saccharomycetales</taxon>
        <taxon>Saccharomycetaceae</taxon>
        <taxon>Saccharomyces</taxon>
    </lineage>
</organism>
<dbReference type="EMBL" id="FN393086">
    <property type="protein sequence ID" value="CAY82558.1"/>
    <property type="molecule type" value="Genomic_DNA"/>
</dbReference>
<gene>
    <name evidence="1" type="ORF">EC1118_1N9_3290g</name>
</gene>
<accession>C8ZGI5</accession>
<sequence>MTPFPNTCRSVQTVSSSNTVSMGFSINDACPKTLTAEAPINHSKVEIGEAKKPIGTATQTSPVYSWLVLKEPNGVTSSSPFSLFIPTIPATTRTITKSSNKFVNNV</sequence>
<proteinExistence type="predicted"/>
<protein>
    <submittedName>
        <fullName evidence="1">EC1118_1N9_3290p</fullName>
    </submittedName>
</protein>
<name>C8ZGI5_YEAS8</name>